<protein>
    <submittedName>
        <fullName evidence="1">Uncharacterized protein</fullName>
    </submittedName>
</protein>
<accession>A0A645BVT2</accession>
<gene>
    <name evidence="1" type="ORF">SDC9_116564</name>
</gene>
<dbReference type="AlphaFoldDB" id="A0A645BVT2"/>
<name>A0A645BVT2_9ZZZZ</name>
<evidence type="ECO:0000313" key="1">
    <source>
        <dbReference type="EMBL" id="MPM69616.1"/>
    </source>
</evidence>
<comment type="caution">
    <text evidence="1">The sequence shown here is derived from an EMBL/GenBank/DDBJ whole genome shotgun (WGS) entry which is preliminary data.</text>
</comment>
<proteinExistence type="predicted"/>
<reference evidence="1" key="1">
    <citation type="submission" date="2019-08" db="EMBL/GenBank/DDBJ databases">
        <authorList>
            <person name="Kucharzyk K."/>
            <person name="Murdoch R.W."/>
            <person name="Higgins S."/>
            <person name="Loffler F."/>
        </authorList>
    </citation>
    <scope>NUCLEOTIDE SEQUENCE</scope>
</reference>
<dbReference type="EMBL" id="VSSQ01022980">
    <property type="protein sequence ID" value="MPM69616.1"/>
    <property type="molecule type" value="Genomic_DNA"/>
</dbReference>
<organism evidence="1">
    <name type="scientific">bioreactor metagenome</name>
    <dbReference type="NCBI Taxonomy" id="1076179"/>
    <lineage>
        <taxon>unclassified sequences</taxon>
        <taxon>metagenomes</taxon>
        <taxon>ecological metagenomes</taxon>
    </lineage>
</organism>
<sequence length="92" mass="9894">MHLRARADLGQRAVLRRDCIQSAAYGRRAVGAGVGGCRNRDNHHICVSRRAMQIASGCQIDCAVRTDASGYNIPIQQEGEVQADTDAALSRG</sequence>